<feature type="region of interest" description="Disordered" evidence="1">
    <location>
        <begin position="1"/>
        <end position="61"/>
    </location>
</feature>
<proteinExistence type="predicted"/>
<feature type="compositionally biased region" description="Polar residues" evidence="1">
    <location>
        <begin position="1"/>
        <end position="17"/>
    </location>
</feature>
<reference evidence="2 3" key="1">
    <citation type="submission" date="2017-06" db="EMBL/GenBank/DDBJ databases">
        <title>Herbaspirillum phytohormonus sp. nov., isolated from the root nodule of Robinia pseudoacacia in lead-zinc mine.</title>
        <authorList>
            <person name="Fan M."/>
            <person name="Lin Y."/>
        </authorList>
    </citation>
    <scope>NUCLEOTIDE SEQUENCE [LARGE SCALE GENOMIC DNA]</scope>
    <source>
        <strain evidence="2 3">HZ10</strain>
    </source>
</reference>
<evidence type="ECO:0000256" key="1">
    <source>
        <dbReference type="SAM" id="MobiDB-lite"/>
    </source>
</evidence>
<dbReference type="RefSeq" id="WP_088749706.1">
    <property type="nucleotide sequence ID" value="NZ_NJGU01000001.1"/>
</dbReference>
<protein>
    <submittedName>
        <fullName evidence="2">Uncharacterized protein</fullName>
    </submittedName>
</protein>
<dbReference type="EMBL" id="NJGU01000001">
    <property type="protein sequence ID" value="OWY30559.1"/>
    <property type="molecule type" value="Genomic_DNA"/>
</dbReference>
<evidence type="ECO:0000313" key="3">
    <source>
        <dbReference type="Proteomes" id="UP000197596"/>
    </source>
</evidence>
<accession>A0A246WU22</accession>
<name>A0A246WU22_9BURK</name>
<sequence>MSNTAPLAQEYANSTETGLDKSRPQRFAQQDKPQVQTGASSKPMDGKNKAREEHPISVGKP</sequence>
<comment type="caution">
    <text evidence="2">The sequence shown here is derived from an EMBL/GenBank/DDBJ whole genome shotgun (WGS) entry which is preliminary data.</text>
</comment>
<evidence type="ECO:0000313" key="2">
    <source>
        <dbReference type="EMBL" id="OWY30559.1"/>
    </source>
</evidence>
<dbReference type="AlphaFoldDB" id="A0A246WU22"/>
<feature type="compositionally biased region" description="Basic and acidic residues" evidence="1">
    <location>
        <begin position="44"/>
        <end position="55"/>
    </location>
</feature>
<gene>
    <name evidence="2" type="ORF">CEJ42_00260</name>
</gene>
<feature type="compositionally biased region" description="Polar residues" evidence="1">
    <location>
        <begin position="27"/>
        <end position="40"/>
    </location>
</feature>
<organism evidence="2 3">
    <name type="scientific">Herbaspirillum robiniae</name>
    <dbReference type="NCBI Taxonomy" id="2014887"/>
    <lineage>
        <taxon>Bacteria</taxon>
        <taxon>Pseudomonadati</taxon>
        <taxon>Pseudomonadota</taxon>
        <taxon>Betaproteobacteria</taxon>
        <taxon>Burkholderiales</taxon>
        <taxon>Oxalobacteraceae</taxon>
        <taxon>Herbaspirillum</taxon>
    </lineage>
</organism>
<dbReference type="Proteomes" id="UP000197596">
    <property type="component" value="Unassembled WGS sequence"/>
</dbReference>